<feature type="domain" description="Ig-like" evidence="11">
    <location>
        <begin position="29"/>
        <end position="145"/>
    </location>
</feature>
<keyword evidence="2 9" id="KW-0812">Transmembrane</keyword>
<evidence type="ECO:0000256" key="8">
    <source>
        <dbReference type="ARBA" id="ARBA00023319"/>
    </source>
</evidence>
<evidence type="ECO:0000259" key="11">
    <source>
        <dbReference type="PROSITE" id="PS50835"/>
    </source>
</evidence>
<dbReference type="PROSITE" id="PS50835">
    <property type="entry name" value="IG_LIKE"/>
    <property type="match status" value="1"/>
</dbReference>
<reference evidence="12 13" key="1">
    <citation type="submission" date="2024-09" db="EMBL/GenBank/DDBJ databases">
        <title>A chromosome-level genome assembly of Gray's grenadier anchovy, Coilia grayii.</title>
        <authorList>
            <person name="Fu Z."/>
        </authorList>
    </citation>
    <scope>NUCLEOTIDE SEQUENCE [LARGE SCALE GENOMIC DNA]</scope>
    <source>
        <strain evidence="12">G4</strain>
        <tissue evidence="12">Muscle</tissue>
    </source>
</reference>
<keyword evidence="8" id="KW-0393">Immunoglobulin domain</keyword>
<dbReference type="SUPFAM" id="SSF48726">
    <property type="entry name" value="Immunoglobulin"/>
    <property type="match status" value="1"/>
</dbReference>
<dbReference type="PANTHER" id="PTHR13869:SF20">
    <property type="entry name" value="MYELIN PROTEIN ZERO-LIKE PROTEIN 3"/>
    <property type="match status" value="1"/>
</dbReference>
<evidence type="ECO:0000256" key="9">
    <source>
        <dbReference type="SAM" id="Phobius"/>
    </source>
</evidence>
<gene>
    <name evidence="12" type="ORF">ACEWY4_008870</name>
</gene>
<evidence type="ECO:0000256" key="4">
    <source>
        <dbReference type="ARBA" id="ARBA00022989"/>
    </source>
</evidence>
<dbReference type="InterPro" id="IPR007110">
    <property type="entry name" value="Ig-like_dom"/>
</dbReference>
<feature type="signal peptide" evidence="10">
    <location>
        <begin position="1"/>
        <end position="30"/>
    </location>
</feature>
<evidence type="ECO:0000256" key="7">
    <source>
        <dbReference type="ARBA" id="ARBA00023180"/>
    </source>
</evidence>
<keyword evidence="13" id="KW-1185">Reference proteome</keyword>
<dbReference type="InterPro" id="IPR013106">
    <property type="entry name" value="Ig_V-set"/>
</dbReference>
<keyword evidence="6" id="KW-1015">Disulfide bond</keyword>
<dbReference type="PRINTS" id="PR00213">
    <property type="entry name" value="MYELINP0"/>
</dbReference>
<accession>A0ABD1KC79</accession>
<dbReference type="InterPro" id="IPR013783">
    <property type="entry name" value="Ig-like_fold"/>
</dbReference>
<dbReference type="InterPro" id="IPR003599">
    <property type="entry name" value="Ig_sub"/>
</dbReference>
<proteinExistence type="predicted"/>
<evidence type="ECO:0000256" key="10">
    <source>
        <dbReference type="SAM" id="SignalP"/>
    </source>
</evidence>
<feature type="chain" id="PRO_5044798311" description="Ig-like domain-containing protein" evidence="10">
    <location>
        <begin position="31"/>
        <end position="256"/>
    </location>
</feature>
<evidence type="ECO:0000313" key="12">
    <source>
        <dbReference type="EMBL" id="KAL2096722.1"/>
    </source>
</evidence>
<keyword evidence="7" id="KW-0325">Glycoprotein</keyword>
<organism evidence="12 13">
    <name type="scientific">Coilia grayii</name>
    <name type="common">Gray's grenadier anchovy</name>
    <dbReference type="NCBI Taxonomy" id="363190"/>
    <lineage>
        <taxon>Eukaryota</taxon>
        <taxon>Metazoa</taxon>
        <taxon>Chordata</taxon>
        <taxon>Craniata</taxon>
        <taxon>Vertebrata</taxon>
        <taxon>Euteleostomi</taxon>
        <taxon>Actinopterygii</taxon>
        <taxon>Neopterygii</taxon>
        <taxon>Teleostei</taxon>
        <taxon>Clupei</taxon>
        <taxon>Clupeiformes</taxon>
        <taxon>Clupeoidei</taxon>
        <taxon>Engraulidae</taxon>
        <taxon>Coilinae</taxon>
        <taxon>Coilia</taxon>
    </lineage>
</organism>
<comment type="caution">
    <text evidence="12">The sequence shown here is derived from an EMBL/GenBank/DDBJ whole genome shotgun (WGS) entry which is preliminary data.</text>
</comment>
<evidence type="ECO:0000313" key="13">
    <source>
        <dbReference type="Proteomes" id="UP001591681"/>
    </source>
</evidence>
<name>A0ABD1KC79_9TELE</name>
<dbReference type="SMART" id="SM00406">
    <property type="entry name" value="IGv"/>
    <property type="match status" value="1"/>
</dbReference>
<evidence type="ECO:0000256" key="1">
    <source>
        <dbReference type="ARBA" id="ARBA00004479"/>
    </source>
</evidence>
<dbReference type="PANTHER" id="PTHR13869">
    <property type="entry name" value="MYELIN P0 RELATED"/>
    <property type="match status" value="1"/>
</dbReference>
<dbReference type="Gene3D" id="2.60.40.10">
    <property type="entry name" value="Immunoglobulins"/>
    <property type="match status" value="1"/>
</dbReference>
<dbReference type="EMBL" id="JBHFQA010000007">
    <property type="protein sequence ID" value="KAL2096722.1"/>
    <property type="molecule type" value="Genomic_DNA"/>
</dbReference>
<evidence type="ECO:0000256" key="6">
    <source>
        <dbReference type="ARBA" id="ARBA00023157"/>
    </source>
</evidence>
<dbReference type="Pfam" id="PF07686">
    <property type="entry name" value="V-set"/>
    <property type="match status" value="1"/>
</dbReference>
<comment type="subcellular location">
    <subcellularLocation>
        <location evidence="1">Membrane</location>
        <topology evidence="1">Single-pass type I membrane protein</topology>
    </subcellularLocation>
</comment>
<dbReference type="Proteomes" id="UP001591681">
    <property type="component" value="Unassembled WGS sequence"/>
</dbReference>
<keyword evidence="5 9" id="KW-0472">Membrane</keyword>
<sequence>MDLRETGKISLNLFMYKCFVLATVLSSVSSIKVTAPSEINAVKGEDVTLPCSFASSSGVTSSMSATWSYTPSDGGIRQTVFFFSAVPHPPSQERFRERIKWLGSPSRGEASIQLLNASLADNGTYTCTVKNPPDTHGNPAQITLTVTPKKVTIRLSEVMVLLLFILLPSAVIAVALLCRMFCPCCAPRGAPVTGQGYHSSIEVTERDMYGYKPPVQKQKTTTCCNMYFTDSEYEEDEADYHHAPHRKGEGMEESQC</sequence>
<dbReference type="InterPro" id="IPR036179">
    <property type="entry name" value="Ig-like_dom_sf"/>
</dbReference>
<dbReference type="SMART" id="SM00409">
    <property type="entry name" value="IG"/>
    <property type="match status" value="1"/>
</dbReference>
<evidence type="ECO:0000256" key="3">
    <source>
        <dbReference type="ARBA" id="ARBA00022729"/>
    </source>
</evidence>
<protein>
    <recommendedName>
        <fullName evidence="11">Ig-like domain-containing protein</fullName>
    </recommendedName>
</protein>
<keyword evidence="3 10" id="KW-0732">Signal</keyword>
<dbReference type="AlphaFoldDB" id="A0ABD1KC79"/>
<feature type="transmembrane region" description="Helical" evidence="9">
    <location>
        <begin position="158"/>
        <end position="178"/>
    </location>
</feature>
<evidence type="ECO:0000256" key="5">
    <source>
        <dbReference type="ARBA" id="ARBA00023136"/>
    </source>
</evidence>
<dbReference type="InterPro" id="IPR000920">
    <property type="entry name" value="Myelin_P0-rel"/>
</dbReference>
<keyword evidence="4 9" id="KW-1133">Transmembrane helix</keyword>
<evidence type="ECO:0000256" key="2">
    <source>
        <dbReference type="ARBA" id="ARBA00022692"/>
    </source>
</evidence>
<dbReference type="GO" id="GO:0016020">
    <property type="term" value="C:membrane"/>
    <property type="evidence" value="ECO:0007669"/>
    <property type="project" value="UniProtKB-SubCell"/>
</dbReference>